<comment type="caution">
    <text evidence="1">The sequence shown here is derived from an EMBL/GenBank/DDBJ whole genome shotgun (WGS) entry which is preliminary data.</text>
</comment>
<organism evidence="1">
    <name type="scientific">marine sediment metagenome</name>
    <dbReference type="NCBI Taxonomy" id="412755"/>
    <lineage>
        <taxon>unclassified sequences</taxon>
        <taxon>metagenomes</taxon>
        <taxon>ecological metagenomes</taxon>
    </lineage>
</organism>
<gene>
    <name evidence="1" type="ORF">LCGC14_1256760</name>
</gene>
<evidence type="ECO:0000313" key="1">
    <source>
        <dbReference type="EMBL" id="KKM88634.1"/>
    </source>
</evidence>
<reference evidence="1" key="1">
    <citation type="journal article" date="2015" name="Nature">
        <title>Complex archaea that bridge the gap between prokaryotes and eukaryotes.</title>
        <authorList>
            <person name="Spang A."/>
            <person name="Saw J.H."/>
            <person name="Jorgensen S.L."/>
            <person name="Zaremba-Niedzwiedzka K."/>
            <person name="Martijn J."/>
            <person name="Lind A.E."/>
            <person name="van Eijk R."/>
            <person name="Schleper C."/>
            <person name="Guy L."/>
            <person name="Ettema T.J."/>
        </authorList>
    </citation>
    <scope>NUCLEOTIDE SEQUENCE</scope>
</reference>
<sequence>MIILDATTKSLEFKLLGAVSANELPFIAAWADHSATAFTPGHTDGISNGTTAVTAVAAPGASVQRQLKTLMIFNDDSAVAVVIVQYNNNATIRQLTEISVPANGTLTYTDGEGFRVINSAGEVLAAFDPDVAKVNVAEVITAGWAFTQEIDAQAGVDISGGGLKVGGSTVIDASENIGIAGDITLADDAWMGLGAAKGRIEFDDAAVDEVNVRDALFGVNIATPTGQLHVVSGAAARVGLIVDTAATPSQPVVDLKNNGTSRVDISIADDDTFLRLKTYDNDAGLGPRVMIERNNDGATPAAGHVTMFDKGNQGYAVWPDDSGDLRIHTGNPTNANDGAGIVVGDQSSWHEGKTILGPAISAPDAVRDVAALVFEQFRYNGTGYQQWDGTPPIFNGLVIHDRKDWWGKNMGPHQTPALNELELFARYGLTIQSVISEVQALGGFTWL</sequence>
<proteinExistence type="predicted"/>
<dbReference type="EMBL" id="LAZR01006932">
    <property type="protein sequence ID" value="KKM88634.1"/>
    <property type="molecule type" value="Genomic_DNA"/>
</dbReference>
<dbReference type="AlphaFoldDB" id="A0A0F9L1S6"/>
<accession>A0A0F9L1S6</accession>
<name>A0A0F9L1S6_9ZZZZ</name>
<protein>
    <submittedName>
        <fullName evidence="1">Uncharacterized protein</fullName>
    </submittedName>
</protein>